<evidence type="ECO:0000256" key="1">
    <source>
        <dbReference type="SAM" id="Phobius"/>
    </source>
</evidence>
<accession>A0AA38XGW0</accession>
<keyword evidence="1" id="KW-0812">Transmembrane</keyword>
<keyword evidence="3" id="KW-1185">Reference proteome</keyword>
<proteinExistence type="predicted"/>
<sequence length="691" mass="78397">MNQTQKGSYVGIELDEVDTESVNARASRRTRLSDISLLKYNARRRTGKVWSETHSGLRRVRSKDFWKQILPQSKVFFREAWADFKSLYPLYRLFTLLWPLLFIAGLAAVLPIITSHKLYQVSKACQPDSGFYVGFGEYDIWDLSGFFQITLGFGELSFSTAKLIDVCWDVIVGRGGQAILVAISFIVFSKALVRSMESSPVSYGTFEAVTLQHGSLTANLKLARDLLKSRSVRARAAVVWMIVSGAFVLAFPTVVSAMTGYSVNIESFVEVDNGNLIQYSNFTLVRYIVHDADRIDKSLGKDFQVTTAGNVKGSREISQIDDYDYSDLCVAQYYPAENSNGTADWSDTAGHPTCDFYWHVSEYGYRYGFLGDLQGPTTFNYSGQLVNLTKPSLNITAIFWKEDWIQSEASNGKDWWDYPFGYYWKNSNGVAPFHNFSDPTFTNGQFTYDLEQLNLRGRCQQSGTNYQWGFSFLVLFSFIIVSLVWCAGMYVMFVDAFLHSRIDRVGRSMGLQRAILDLAYCMHKDVDETGRDMLSNGELQDRIRRDLKGGSITYEMLDTNLLPLSRYAEWRLGRLNPSPPRPRVSIKEWLLARKGQKLGLALLICSLGFLAAALAGTHAPLLTPVALVLGSVTVLVMPRHHKSRWLFFLAFVVLAIILAPIGPYVYLDRSHYTVIWLRENPFAVIDWWYNE</sequence>
<protein>
    <submittedName>
        <fullName evidence="2">Uncharacterized protein</fullName>
    </submittedName>
</protein>
<keyword evidence="1" id="KW-1133">Transmembrane helix</keyword>
<feature type="transmembrane region" description="Helical" evidence="1">
    <location>
        <begin position="237"/>
        <end position="258"/>
    </location>
</feature>
<organism evidence="2 3">
    <name type="scientific">Cladophialophora chaetospira</name>
    <dbReference type="NCBI Taxonomy" id="386627"/>
    <lineage>
        <taxon>Eukaryota</taxon>
        <taxon>Fungi</taxon>
        <taxon>Dikarya</taxon>
        <taxon>Ascomycota</taxon>
        <taxon>Pezizomycotina</taxon>
        <taxon>Eurotiomycetes</taxon>
        <taxon>Chaetothyriomycetidae</taxon>
        <taxon>Chaetothyriales</taxon>
        <taxon>Herpotrichiellaceae</taxon>
        <taxon>Cladophialophora</taxon>
    </lineage>
</organism>
<dbReference type="EMBL" id="JAPDRK010000004">
    <property type="protein sequence ID" value="KAJ9613136.1"/>
    <property type="molecule type" value="Genomic_DNA"/>
</dbReference>
<feature type="transmembrane region" description="Helical" evidence="1">
    <location>
        <begin position="645"/>
        <end position="667"/>
    </location>
</feature>
<feature type="transmembrane region" description="Helical" evidence="1">
    <location>
        <begin position="175"/>
        <end position="193"/>
    </location>
</feature>
<feature type="transmembrane region" description="Helical" evidence="1">
    <location>
        <begin position="598"/>
        <end position="615"/>
    </location>
</feature>
<feature type="transmembrane region" description="Helical" evidence="1">
    <location>
        <begin position="621"/>
        <end position="638"/>
    </location>
</feature>
<comment type="caution">
    <text evidence="2">The sequence shown here is derived from an EMBL/GenBank/DDBJ whole genome shotgun (WGS) entry which is preliminary data.</text>
</comment>
<evidence type="ECO:0000313" key="3">
    <source>
        <dbReference type="Proteomes" id="UP001172673"/>
    </source>
</evidence>
<dbReference type="Proteomes" id="UP001172673">
    <property type="component" value="Unassembled WGS sequence"/>
</dbReference>
<gene>
    <name evidence="2" type="ORF">H2200_003077</name>
</gene>
<keyword evidence="1" id="KW-0472">Membrane</keyword>
<feature type="transmembrane region" description="Helical" evidence="1">
    <location>
        <begin position="468"/>
        <end position="498"/>
    </location>
</feature>
<name>A0AA38XGW0_9EURO</name>
<reference evidence="2" key="1">
    <citation type="submission" date="2022-10" db="EMBL/GenBank/DDBJ databases">
        <title>Culturing micro-colonial fungi from biological soil crusts in the Mojave desert and describing Neophaeococcomyces mojavensis, and introducing the new genera and species Taxawa tesnikishii.</title>
        <authorList>
            <person name="Kurbessoian T."/>
            <person name="Stajich J.E."/>
        </authorList>
    </citation>
    <scope>NUCLEOTIDE SEQUENCE</scope>
    <source>
        <strain evidence="2">TK_41</strain>
    </source>
</reference>
<dbReference type="AlphaFoldDB" id="A0AA38XGW0"/>
<evidence type="ECO:0000313" key="2">
    <source>
        <dbReference type="EMBL" id="KAJ9613136.1"/>
    </source>
</evidence>
<feature type="transmembrane region" description="Helical" evidence="1">
    <location>
        <begin position="93"/>
        <end position="113"/>
    </location>
</feature>